<name>A0AAD9H2K8_9PEZI</name>
<keyword evidence="2" id="KW-1185">Reference proteome</keyword>
<dbReference type="AlphaFoldDB" id="A0AAD9H2K8"/>
<gene>
    <name evidence="1" type="ORF">LX32DRAFT_298076</name>
</gene>
<organism evidence="1 2">
    <name type="scientific">Colletotrichum zoysiae</name>
    <dbReference type="NCBI Taxonomy" id="1216348"/>
    <lineage>
        <taxon>Eukaryota</taxon>
        <taxon>Fungi</taxon>
        <taxon>Dikarya</taxon>
        <taxon>Ascomycota</taxon>
        <taxon>Pezizomycotina</taxon>
        <taxon>Sordariomycetes</taxon>
        <taxon>Hypocreomycetidae</taxon>
        <taxon>Glomerellales</taxon>
        <taxon>Glomerellaceae</taxon>
        <taxon>Colletotrichum</taxon>
        <taxon>Colletotrichum graminicola species complex</taxon>
    </lineage>
</organism>
<dbReference type="EMBL" id="MU843190">
    <property type="protein sequence ID" value="KAK2020687.1"/>
    <property type="molecule type" value="Genomic_DNA"/>
</dbReference>
<evidence type="ECO:0000313" key="2">
    <source>
        <dbReference type="Proteomes" id="UP001232148"/>
    </source>
</evidence>
<evidence type="ECO:0000313" key="1">
    <source>
        <dbReference type="EMBL" id="KAK2020687.1"/>
    </source>
</evidence>
<sequence length="217" mass="24551">MYGYLHSTFLAATVNRWVLLFRLPTTPCPPCRQFVLPRRESAYLVLTSQRNEPSYRALWVDRPFGWSSFNNLNGRFLLRPHHLVICGNCPSSLWTASLFTKKYRHAVRMLKHLCHDGRVARIVSHGLANDGIRRHSHCPAGLGFASHGDAASLGNLACLGTILLRTPERFLEVDLQGREMTHAPARPPTLDEPEDQFAISNTTPAHTEMPRPYTDIQ</sequence>
<protein>
    <submittedName>
        <fullName evidence="1">Uncharacterized protein</fullName>
    </submittedName>
</protein>
<dbReference type="Proteomes" id="UP001232148">
    <property type="component" value="Unassembled WGS sequence"/>
</dbReference>
<reference evidence="1" key="1">
    <citation type="submission" date="2021-06" db="EMBL/GenBank/DDBJ databases">
        <title>Comparative genomics, transcriptomics and evolutionary studies reveal genomic signatures of adaptation to plant cell wall in hemibiotrophic fungi.</title>
        <authorList>
            <consortium name="DOE Joint Genome Institute"/>
            <person name="Baroncelli R."/>
            <person name="Diaz J.F."/>
            <person name="Benocci T."/>
            <person name="Peng M."/>
            <person name="Battaglia E."/>
            <person name="Haridas S."/>
            <person name="Andreopoulos W."/>
            <person name="Labutti K."/>
            <person name="Pangilinan J."/>
            <person name="Floch G.L."/>
            <person name="Makela M.R."/>
            <person name="Henrissat B."/>
            <person name="Grigoriev I.V."/>
            <person name="Crouch J.A."/>
            <person name="De Vries R.P."/>
            <person name="Sukno S.A."/>
            <person name="Thon M.R."/>
        </authorList>
    </citation>
    <scope>NUCLEOTIDE SEQUENCE</scope>
    <source>
        <strain evidence="1">MAFF235873</strain>
    </source>
</reference>
<proteinExistence type="predicted"/>
<comment type="caution">
    <text evidence="1">The sequence shown here is derived from an EMBL/GenBank/DDBJ whole genome shotgun (WGS) entry which is preliminary data.</text>
</comment>
<accession>A0AAD9H2K8</accession>